<feature type="region of interest" description="Disordered" evidence="1">
    <location>
        <begin position="80"/>
        <end position="101"/>
    </location>
</feature>
<sequence>MSGFNITIIQVICCKITDGWRKLKPNTKSNLMKLCPKMSHTLEITFNSLENFNENFENLIKFKECHEDLINVTLEKNASPQIEDPKNSSLGETNIGRSIKI</sequence>
<dbReference type="AlphaFoldDB" id="A0A397J8I7"/>
<dbReference type="OrthoDB" id="2481138at2759"/>
<reference evidence="2 3" key="1">
    <citation type="submission" date="2018-08" db="EMBL/GenBank/DDBJ databases">
        <title>Genome and evolution of the arbuscular mycorrhizal fungus Diversispora epigaea (formerly Glomus versiforme) and its bacterial endosymbionts.</title>
        <authorList>
            <person name="Sun X."/>
            <person name="Fei Z."/>
            <person name="Harrison M."/>
        </authorList>
    </citation>
    <scope>NUCLEOTIDE SEQUENCE [LARGE SCALE GENOMIC DNA]</scope>
    <source>
        <strain evidence="2 3">IT104</strain>
    </source>
</reference>
<proteinExistence type="predicted"/>
<feature type="compositionally biased region" description="Polar residues" evidence="1">
    <location>
        <begin position="87"/>
        <end position="101"/>
    </location>
</feature>
<gene>
    <name evidence="2" type="ORF">Glove_78g167</name>
</gene>
<evidence type="ECO:0000313" key="2">
    <source>
        <dbReference type="EMBL" id="RHZ84665.1"/>
    </source>
</evidence>
<evidence type="ECO:0000256" key="1">
    <source>
        <dbReference type="SAM" id="MobiDB-lite"/>
    </source>
</evidence>
<dbReference type="EMBL" id="PQFF01000074">
    <property type="protein sequence ID" value="RHZ84665.1"/>
    <property type="molecule type" value="Genomic_DNA"/>
</dbReference>
<keyword evidence="3" id="KW-1185">Reference proteome</keyword>
<accession>A0A397J8I7</accession>
<evidence type="ECO:0000313" key="3">
    <source>
        <dbReference type="Proteomes" id="UP000266861"/>
    </source>
</evidence>
<organism evidence="2 3">
    <name type="scientific">Diversispora epigaea</name>
    <dbReference type="NCBI Taxonomy" id="1348612"/>
    <lineage>
        <taxon>Eukaryota</taxon>
        <taxon>Fungi</taxon>
        <taxon>Fungi incertae sedis</taxon>
        <taxon>Mucoromycota</taxon>
        <taxon>Glomeromycotina</taxon>
        <taxon>Glomeromycetes</taxon>
        <taxon>Diversisporales</taxon>
        <taxon>Diversisporaceae</taxon>
        <taxon>Diversispora</taxon>
    </lineage>
</organism>
<dbReference type="Proteomes" id="UP000266861">
    <property type="component" value="Unassembled WGS sequence"/>
</dbReference>
<protein>
    <submittedName>
        <fullName evidence="2">Uncharacterized protein</fullName>
    </submittedName>
</protein>
<name>A0A397J8I7_9GLOM</name>
<comment type="caution">
    <text evidence="2">The sequence shown here is derived from an EMBL/GenBank/DDBJ whole genome shotgun (WGS) entry which is preliminary data.</text>
</comment>